<keyword evidence="2" id="KW-1185">Reference proteome</keyword>
<accession>A0ACC2NKZ9</accession>
<protein>
    <submittedName>
        <fullName evidence="1">Uncharacterized protein</fullName>
    </submittedName>
</protein>
<organism evidence="1 2">
    <name type="scientific">Eretmocerus hayati</name>
    <dbReference type="NCBI Taxonomy" id="131215"/>
    <lineage>
        <taxon>Eukaryota</taxon>
        <taxon>Metazoa</taxon>
        <taxon>Ecdysozoa</taxon>
        <taxon>Arthropoda</taxon>
        <taxon>Hexapoda</taxon>
        <taxon>Insecta</taxon>
        <taxon>Pterygota</taxon>
        <taxon>Neoptera</taxon>
        <taxon>Endopterygota</taxon>
        <taxon>Hymenoptera</taxon>
        <taxon>Apocrita</taxon>
        <taxon>Proctotrupomorpha</taxon>
        <taxon>Chalcidoidea</taxon>
        <taxon>Aphelinidae</taxon>
        <taxon>Aphelininae</taxon>
        <taxon>Eretmocerus</taxon>
    </lineage>
</organism>
<dbReference type="Proteomes" id="UP001239111">
    <property type="component" value="Chromosome 3"/>
</dbReference>
<evidence type="ECO:0000313" key="2">
    <source>
        <dbReference type="Proteomes" id="UP001239111"/>
    </source>
</evidence>
<sequence>MVDSNTLLDDPTAEQRLCIYSAVHQNSSDDTTLPSGGIRELMKWYSTINVLMETTAHCSHSIVKIHQRILLRRDRIKLRLFPVGSLGVVDNPTVNNDPIVNIVDSYLDQKTSSKSMQFSDETACLKGEDSSFNVMKNADSFELLFLQLYISNWNQPSPVEQTLDFSQLLV</sequence>
<comment type="caution">
    <text evidence="1">The sequence shown here is derived from an EMBL/GenBank/DDBJ whole genome shotgun (WGS) entry which is preliminary data.</text>
</comment>
<gene>
    <name evidence="1" type="ORF">QAD02_002550</name>
</gene>
<name>A0ACC2NKZ9_9HYME</name>
<proteinExistence type="predicted"/>
<evidence type="ECO:0000313" key="1">
    <source>
        <dbReference type="EMBL" id="KAJ8671291.1"/>
    </source>
</evidence>
<dbReference type="EMBL" id="CM056743">
    <property type="protein sequence ID" value="KAJ8671291.1"/>
    <property type="molecule type" value="Genomic_DNA"/>
</dbReference>
<reference evidence="1" key="1">
    <citation type="submission" date="2023-04" db="EMBL/GenBank/DDBJ databases">
        <title>A chromosome-level genome assembly of the parasitoid wasp Eretmocerus hayati.</title>
        <authorList>
            <person name="Zhong Y."/>
            <person name="Liu S."/>
            <person name="Liu Y."/>
        </authorList>
    </citation>
    <scope>NUCLEOTIDE SEQUENCE</scope>
    <source>
        <strain evidence="1">ZJU_SS_LIU_2023</strain>
    </source>
</reference>